<proteinExistence type="inferred from homology"/>
<dbReference type="AlphaFoldDB" id="A0A3A4BTA0"/>
<dbReference type="InterPro" id="IPR007221">
    <property type="entry name" value="MreC"/>
</dbReference>
<dbReference type="EMBL" id="QZEY01000002">
    <property type="protein sequence ID" value="RJL34536.1"/>
    <property type="molecule type" value="Genomic_DNA"/>
</dbReference>
<dbReference type="PANTHER" id="PTHR34138">
    <property type="entry name" value="CELL SHAPE-DETERMINING PROTEIN MREC"/>
    <property type="match status" value="1"/>
</dbReference>
<evidence type="ECO:0000256" key="3">
    <source>
        <dbReference type="ARBA" id="ARBA00022960"/>
    </source>
</evidence>
<dbReference type="PANTHER" id="PTHR34138:SF1">
    <property type="entry name" value="CELL SHAPE-DETERMINING PROTEIN MREC"/>
    <property type="match status" value="1"/>
</dbReference>
<dbReference type="InterPro" id="IPR055342">
    <property type="entry name" value="MreC_beta-barrel_core"/>
</dbReference>
<dbReference type="PIRSF" id="PIRSF038471">
    <property type="entry name" value="MreC"/>
    <property type="match status" value="1"/>
</dbReference>
<organism evidence="9 10">
    <name type="scientific">Bailinhaonella thermotolerans</name>
    <dbReference type="NCBI Taxonomy" id="1070861"/>
    <lineage>
        <taxon>Bacteria</taxon>
        <taxon>Bacillati</taxon>
        <taxon>Actinomycetota</taxon>
        <taxon>Actinomycetes</taxon>
        <taxon>Streptosporangiales</taxon>
        <taxon>Streptosporangiaceae</taxon>
        <taxon>Bailinhaonella</taxon>
    </lineage>
</organism>
<evidence type="ECO:0000256" key="5">
    <source>
        <dbReference type="PIRNR" id="PIRNR038471"/>
    </source>
</evidence>
<keyword evidence="10" id="KW-1185">Reference proteome</keyword>
<evidence type="ECO:0000313" key="9">
    <source>
        <dbReference type="EMBL" id="RJL34536.1"/>
    </source>
</evidence>
<sequence>MRDTRRSRVALGVLLGFSLLLLTVDHRGGPDSPLGPVRAAAASFFGSMEYAVAAVVAPVGAAVDVAREAPVAKRRIRDLEEENVALRRMLAANRQALVRYGSMEKLLRTAALGEYKIVPGQVIARRGQPGFEDTVEIDAGARDGIKRDMTVMNGDGLVGRVVRVSPATSTVVLITDPGSAAGVRLETSREIGVVHGLGKGRAVMRFQLLDSNAHLAPGTRIVSFGSESNRPYVPGLPVGVIERVEQTPGELTRTAYARPYVRFSSIDVVGVVVQAPPREARTAVSPGRPPVRPTAEQRGR</sequence>
<feature type="coiled-coil region" evidence="6">
    <location>
        <begin position="62"/>
        <end position="96"/>
    </location>
</feature>
<dbReference type="InterPro" id="IPR042177">
    <property type="entry name" value="Cell/Rod_1"/>
</dbReference>
<dbReference type="Gene3D" id="2.40.10.340">
    <property type="entry name" value="Rod shape-determining protein MreC, domain 1"/>
    <property type="match status" value="1"/>
</dbReference>
<reference evidence="9 10" key="1">
    <citation type="submission" date="2018-09" db="EMBL/GenBank/DDBJ databases">
        <title>YIM 75507 draft genome.</title>
        <authorList>
            <person name="Tang S."/>
            <person name="Feng Y."/>
        </authorList>
    </citation>
    <scope>NUCLEOTIDE SEQUENCE [LARGE SCALE GENOMIC DNA]</scope>
    <source>
        <strain evidence="9 10">YIM 75507</strain>
    </source>
</reference>
<dbReference type="InterPro" id="IPR042175">
    <property type="entry name" value="Cell/Rod_MreC_2"/>
</dbReference>
<feature type="region of interest" description="Disordered" evidence="7">
    <location>
        <begin position="279"/>
        <end position="300"/>
    </location>
</feature>
<evidence type="ECO:0000256" key="1">
    <source>
        <dbReference type="ARBA" id="ARBA00009369"/>
    </source>
</evidence>
<feature type="domain" description="Rod shape-determining protein MreC beta-barrel core" evidence="8">
    <location>
        <begin position="122"/>
        <end position="272"/>
    </location>
</feature>
<dbReference type="GO" id="GO:0008360">
    <property type="term" value="P:regulation of cell shape"/>
    <property type="evidence" value="ECO:0007669"/>
    <property type="project" value="UniProtKB-KW"/>
</dbReference>
<evidence type="ECO:0000256" key="4">
    <source>
        <dbReference type="ARBA" id="ARBA00032089"/>
    </source>
</evidence>
<dbReference type="Gene3D" id="2.40.10.350">
    <property type="entry name" value="Rod shape-determining protein MreC, domain 2"/>
    <property type="match status" value="1"/>
</dbReference>
<evidence type="ECO:0000259" key="8">
    <source>
        <dbReference type="Pfam" id="PF04085"/>
    </source>
</evidence>
<evidence type="ECO:0000256" key="6">
    <source>
        <dbReference type="SAM" id="Coils"/>
    </source>
</evidence>
<gene>
    <name evidence="9" type="ORF">D5H75_09020</name>
</gene>
<dbReference type="GO" id="GO:0005886">
    <property type="term" value="C:plasma membrane"/>
    <property type="evidence" value="ECO:0007669"/>
    <property type="project" value="TreeGrafter"/>
</dbReference>
<evidence type="ECO:0000256" key="2">
    <source>
        <dbReference type="ARBA" id="ARBA00013855"/>
    </source>
</evidence>
<keyword evidence="6" id="KW-0175">Coiled coil</keyword>
<comment type="similarity">
    <text evidence="1 5">Belongs to the MreC family.</text>
</comment>
<comment type="function">
    <text evidence="5">Involved in formation and maintenance of cell shape.</text>
</comment>
<keyword evidence="3 5" id="KW-0133">Cell shape</keyword>
<accession>A0A3A4BTA0</accession>
<comment type="caution">
    <text evidence="9">The sequence shown here is derived from an EMBL/GenBank/DDBJ whole genome shotgun (WGS) entry which is preliminary data.</text>
</comment>
<protein>
    <recommendedName>
        <fullName evidence="2 5">Cell shape-determining protein MreC</fullName>
    </recommendedName>
    <alternativeName>
        <fullName evidence="4 5">Cell shape protein MreC</fullName>
    </alternativeName>
</protein>
<evidence type="ECO:0000256" key="7">
    <source>
        <dbReference type="SAM" id="MobiDB-lite"/>
    </source>
</evidence>
<name>A0A3A4BTA0_9ACTN</name>
<dbReference type="Proteomes" id="UP000265768">
    <property type="component" value="Unassembled WGS sequence"/>
</dbReference>
<dbReference type="RefSeq" id="WP_119925838.1">
    <property type="nucleotide sequence ID" value="NZ_QZEY01000002.1"/>
</dbReference>
<dbReference type="OrthoDB" id="5196068at2"/>
<dbReference type="Pfam" id="PF04085">
    <property type="entry name" value="MreC"/>
    <property type="match status" value="1"/>
</dbReference>
<evidence type="ECO:0000313" key="10">
    <source>
        <dbReference type="Proteomes" id="UP000265768"/>
    </source>
</evidence>